<gene>
    <name evidence="8" type="ORF">UW41_C0035G0003</name>
</gene>
<dbReference type="PANTHER" id="PTHR37422">
    <property type="entry name" value="TEICHURONIC ACID BIOSYNTHESIS PROTEIN TUAE"/>
    <property type="match status" value="1"/>
</dbReference>
<feature type="domain" description="O-antigen ligase-related" evidence="7">
    <location>
        <begin position="216"/>
        <end position="382"/>
    </location>
</feature>
<dbReference type="PROSITE" id="PS50005">
    <property type="entry name" value="TPR"/>
    <property type="match status" value="1"/>
</dbReference>
<evidence type="ECO:0000256" key="3">
    <source>
        <dbReference type="ARBA" id="ARBA00022989"/>
    </source>
</evidence>
<feature type="transmembrane region" description="Helical" evidence="6">
    <location>
        <begin position="429"/>
        <end position="459"/>
    </location>
</feature>
<feature type="transmembrane region" description="Helical" evidence="6">
    <location>
        <begin position="78"/>
        <end position="97"/>
    </location>
</feature>
<keyword evidence="5" id="KW-0802">TPR repeat</keyword>
<dbReference type="InterPro" id="IPR007016">
    <property type="entry name" value="O-antigen_ligase-rel_domated"/>
</dbReference>
<name>A0A0G1KJZ7_9BACT</name>
<feature type="transmembrane region" description="Helical" evidence="6">
    <location>
        <begin position="232"/>
        <end position="249"/>
    </location>
</feature>
<dbReference type="SMART" id="SM00028">
    <property type="entry name" value="TPR"/>
    <property type="match status" value="1"/>
</dbReference>
<feature type="transmembrane region" description="Helical" evidence="6">
    <location>
        <begin position="140"/>
        <end position="158"/>
    </location>
</feature>
<protein>
    <recommendedName>
        <fullName evidence="7">O-antigen ligase-related domain-containing protein</fullName>
    </recommendedName>
</protein>
<dbReference type="Gene3D" id="1.25.40.10">
    <property type="entry name" value="Tetratricopeptide repeat domain"/>
    <property type="match status" value="1"/>
</dbReference>
<proteinExistence type="predicted"/>
<dbReference type="InterPro" id="IPR019734">
    <property type="entry name" value="TPR_rpt"/>
</dbReference>
<reference evidence="8 9" key="1">
    <citation type="journal article" date="2015" name="Nature">
        <title>rRNA introns, odd ribosomes, and small enigmatic genomes across a large radiation of phyla.</title>
        <authorList>
            <person name="Brown C.T."/>
            <person name="Hug L.A."/>
            <person name="Thomas B.C."/>
            <person name="Sharon I."/>
            <person name="Castelle C.J."/>
            <person name="Singh A."/>
            <person name="Wilkins M.J."/>
            <person name="Williams K.H."/>
            <person name="Banfield J.F."/>
        </authorList>
    </citation>
    <scope>NUCLEOTIDE SEQUENCE [LARGE SCALE GENOMIC DNA]</scope>
</reference>
<keyword evidence="2 6" id="KW-0812">Transmembrane</keyword>
<dbReference type="InterPro" id="IPR011990">
    <property type="entry name" value="TPR-like_helical_dom_sf"/>
</dbReference>
<comment type="caution">
    <text evidence="8">The sequence shown here is derived from an EMBL/GenBank/DDBJ whole genome shotgun (WGS) entry which is preliminary data.</text>
</comment>
<dbReference type="PANTHER" id="PTHR37422:SF23">
    <property type="entry name" value="TEICHURONIC ACID BIOSYNTHESIS PROTEIN TUAE"/>
    <property type="match status" value="1"/>
</dbReference>
<evidence type="ECO:0000256" key="2">
    <source>
        <dbReference type="ARBA" id="ARBA00022692"/>
    </source>
</evidence>
<dbReference type="Proteomes" id="UP000034172">
    <property type="component" value="Unassembled WGS sequence"/>
</dbReference>
<sequence>MSSKEKVFPTTIQKPATFIHYCFYALFFVTPLLLWPFTSEVFEFNKMMFVYAMTIVIAAAWGIRSFQNKRFEIAQTPLNLPLLLFLSSQVVSTFLSIDRHTSLWGYYSRFHGGLVSTICYIVLFYALVTHFSGQAKAVRNLIRTILATAAVTAFYAVLEKMGIDKHIWVQDVQNRVFSTLGQPNWLSAYLIALLPISLFSALRTKPLAPRIMYSLLSILFLAAIIFTRSQSGIGATASILLVFIVTVILQKKRPRLLIGLAVLILILLFIKGNAVQRTIESLNKINPFYSNATAIITEENKTRIGGSDSMSIRRVVWQGALELGKKYPFFGTGVETFGYTYYWVRPTAHNLTSESDFLYNKAHNEYLNFLANTGFLGLLSYLFLIFSIIRLFTTSVIARSETTRQSIKINSDYLDRHAPLAMTDLSSPLLLGFLSILITNYFGFSVVDVALFFFLFPAIFLTTTDKIKIHSQNISLDKTLGSVLIVIVAIWLLMGVRRMWTADLAYTAGRSNLTENLNAVKLNPREPLYYAQLGNVQALVAVQIIAPKIETMTASTSANLKQQANAYLQQLISDAVINTSKAVSMNKYNLNLLKTKARTELTLGTLDPKFNMDAAQTLLKISELSPTDAANYFNIGVLYSQLNNKDEAKLAFQKAIDLKPDYQAAKEKLSQLK</sequence>
<feature type="transmembrane region" description="Helical" evidence="6">
    <location>
        <begin position="109"/>
        <end position="128"/>
    </location>
</feature>
<evidence type="ECO:0000313" key="9">
    <source>
        <dbReference type="Proteomes" id="UP000034172"/>
    </source>
</evidence>
<dbReference type="GO" id="GO:0016020">
    <property type="term" value="C:membrane"/>
    <property type="evidence" value="ECO:0007669"/>
    <property type="project" value="UniProtKB-SubCell"/>
</dbReference>
<dbReference type="Pfam" id="PF04932">
    <property type="entry name" value="Wzy_C"/>
    <property type="match status" value="1"/>
</dbReference>
<feature type="transmembrane region" description="Helical" evidence="6">
    <location>
        <begin position="185"/>
        <end position="202"/>
    </location>
</feature>
<feature type="transmembrane region" description="Helical" evidence="6">
    <location>
        <begin position="375"/>
        <end position="398"/>
    </location>
</feature>
<dbReference type="Pfam" id="PF13181">
    <property type="entry name" value="TPR_8"/>
    <property type="match status" value="1"/>
</dbReference>
<feature type="transmembrane region" description="Helical" evidence="6">
    <location>
        <begin position="256"/>
        <end position="274"/>
    </location>
</feature>
<dbReference type="STRING" id="1618392.UW41_C0035G0003"/>
<accession>A0A0G1KJZ7</accession>
<feature type="transmembrane region" description="Helical" evidence="6">
    <location>
        <begin position="21"/>
        <end position="37"/>
    </location>
</feature>
<keyword evidence="4 6" id="KW-0472">Membrane</keyword>
<evidence type="ECO:0000256" key="1">
    <source>
        <dbReference type="ARBA" id="ARBA00004141"/>
    </source>
</evidence>
<feature type="transmembrane region" description="Helical" evidence="6">
    <location>
        <begin position="207"/>
        <end position="226"/>
    </location>
</feature>
<evidence type="ECO:0000256" key="6">
    <source>
        <dbReference type="SAM" id="Phobius"/>
    </source>
</evidence>
<dbReference type="PROSITE" id="PS50293">
    <property type="entry name" value="TPR_REGION"/>
    <property type="match status" value="1"/>
</dbReference>
<keyword evidence="3 6" id="KW-1133">Transmembrane helix</keyword>
<organism evidence="8 9">
    <name type="scientific">Candidatus Collierbacteria bacterium GW2011_GWC2_44_18</name>
    <dbReference type="NCBI Taxonomy" id="1618392"/>
    <lineage>
        <taxon>Bacteria</taxon>
        <taxon>Candidatus Collieribacteriota</taxon>
    </lineage>
</organism>
<dbReference type="EMBL" id="LCIE01000035">
    <property type="protein sequence ID" value="KKT48259.1"/>
    <property type="molecule type" value="Genomic_DNA"/>
</dbReference>
<evidence type="ECO:0000256" key="4">
    <source>
        <dbReference type="ARBA" id="ARBA00023136"/>
    </source>
</evidence>
<evidence type="ECO:0000313" key="8">
    <source>
        <dbReference type="EMBL" id="KKT48259.1"/>
    </source>
</evidence>
<dbReference type="AlphaFoldDB" id="A0A0G1KJZ7"/>
<feature type="transmembrane region" description="Helical" evidence="6">
    <location>
        <begin position="479"/>
        <end position="496"/>
    </location>
</feature>
<evidence type="ECO:0000256" key="5">
    <source>
        <dbReference type="PROSITE-ProRule" id="PRU00339"/>
    </source>
</evidence>
<feature type="transmembrane region" description="Helical" evidence="6">
    <location>
        <begin position="49"/>
        <end position="66"/>
    </location>
</feature>
<dbReference type="InterPro" id="IPR051533">
    <property type="entry name" value="WaaL-like"/>
</dbReference>
<evidence type="ECO:0000259" key="7">
    <source>
        <dbReference type="Pfam" id="PF04932"/>
    </source>
</evidence>
<comment type="subcellular location">
    <subcellularLocation>
        <location evidence="1">Membrane</location>
        <topology evidence="1">Multi-pass membrane protein</topology>
    </subcellularLocation>
</comment>
<feature type="repeat" description="TPR" evidence="5">
    <location>
        <begin position="629"/>
        <end position="662"/>
    </location>
</feature>
<dbReference type="SUPFAM" id="SSF48452">
    <property type="entry name" value="TPR-like"/>
    <property type="match status" value="1"/>
</dbReference>